<feature type="compositionally biased region" description="Acidic residues" evidence="1">
    <location>
        <begin position="157"/>
        <end position="167"/>
    </location>
</feature>
<dbReference type="RefSeq" id="XP_051609415.1">
    <property type="nucleotide sequence ID" value="XM_051751368.1"/>
</dbReference>
<evidence type="ECO:0000313" key="3">
    <source>
        <dbReference type="Proteomes" id="UP001204833"/>
    </source>
</evidence>
<dbReference type="EMBL" id="JAIHNG010000104">
    <property type="protein sequence ID" value="KAI5959454.1"/>
    <property type="molecule type" value="Genomic_DNA"/>
</dbReference>
<evidence type="ECO:0000313" key="2">
    <source>
        <dbReference type="EMBL" id="KAI5959454.1"/>
    </source>
</evidence>
<dbReference type="Proteomes" id="UP001204833">
    <property type="component" value="Unassembled WGS sequence"/>
</dbReference>
<comment type="caution">
    <text evidence="2">The sequence shown here is derived from an EMBL/GenBank/DDBJ whole genome shotgun (WGS) entry which is preliminary data.</text>
</comment>
<organism evidence="2 3">
    <name type="scientific">Candida theae</name>
    <dbReference type="NCBI Taxonomy" id="1198502"/>
    <lineage>
        <taxon>Eukaryota</taxon>
        <taxon>Fungi</taxon>
        <taxon>Dikarya</taxon>
        <taxon>Ascomycota</taxon>
        <taxon>Saccharomycotina</taxon>
        <taxon>Pichiomycetes</taxon>
        <taxon>Debaryomycetaceae</taxon>
        <taxon>Candida/Lodderomyces clade</taxon>
        <taxon>Candida</taxon>
    </lineage>
</organism>
<keyword evidence="3" id="KW-1185">Reference proteome</keyword>
<accession>A0AAD5BFP5</accession>
<feature type="region of interest" description="Disordered" evidence="1">
    <location>
        <begin position="136"/>
        <end position="167"/>
    </location>
</feature>
<dbReference type="AlphaFoldDB" id="A0AAD5BFP5"/>
<name>A0AAD5BFP5_9ASCO</name>
<feature type="compositionally biased region" description="Basic and acidic residues" evidence="1">
    <location>
        <begin position="136"/>
        <end position="156"/>
    </location>
</feature>
<gene>
    <name evidence="2" type="ORF">KGF57_002092</name>
</gene>
<evidence type="ECO:0000256" key="1">
    <source>
        <dbReference type="SAM" id="MobiDB-lite"/>
    </source>
</evidence>
<proteinExistence type="predicted"/>
<reference evidence="2 3" key="1">
    <citation type="journal article" date="2022" name="DNA Res.">
        <title>Genome analysis of five recently described species of the CUG-Ser clade uncovers Candida theae as a new hybrid lineage with pathogenic potential in the Candida parapsilosis species complex.</title>
        <authorList>
            <person name="Mixao V."/>
            <person name="Del Olmo V."/>
            <person name="Hegedusova E."/>
            <person name="Saus E."/>
            <person name="Pryszcz L."/>
            <person name="Cillingova A."/>
            <person name="Nosek J."/>
            <person name="Gabaldon T."/>
        </authorList>
    </citation>
    <scope>NUCLEOTIDE SEQUENCE [LARGE SCALE GENOMIC DNA]</scope>
    <source>
        <strain evidence="2 3">CBS 12239</strain>
    </source>
</reference>
<sequence length="167" mass="19160">MLSRDEIIATLGRTFISGFATSNITFSLFTTAMSEFPTLTLEEFQNAIKDVSQFELESKKDQQRHFIFKLIETNNELLDELHADGISSEDKKLYTETIDENKLSLLGQFGRVESINSELVERGLMSVENKEKEEQNLLDDINKLDKSVQKEEKSEQLEENEETGVML</sequence>
<dbReference type="GeneID" id="76150151"/>
<protein>
    <submittedName>
        <fullName evidence="2">Uncharacterized protein</fullName>
    </submittedName>
</protein>